<dbReference type="AlphaFoldDB" id="A0A0F9GQS7"/>
<feature type="non-terminal residue" evidence="1">
    <location>
        <position position="1"/>
    </location>
</feature>
<reference evidence="1" key="1">
    <citation type="journal article" date="2015" name="Nature">
        <title>Complex archaea that bridge the gap between prokaryotes and eukaryotes.</title>
        <authorList>
            <person name="Spang A."/>
            <person name="Saw J.H."/>
            <person name="Jorgensen S.L."/>
            <person name="Zaremba-Niedzwiedzka K."/>
            <person name="Martijn J."/>
            <person name="Lind A.E."/>
            <person name="van Eijk R."/>
            <person name="Schleper C."/>
            <person name="Guy L."/>
            <person name="Ettema T.J."/>
        </authorList>
    </citation>
    <scope>NUCLEOTIDE SEQUENCE</scope>
</reference>
<sequence length="108" mass="11969">RLIHSIRAVEGPDDGDWASWFQRLGEEPDPIAFRQNIAEEVTLSILASSQENWDWDELVTTTIRTCFIADGSYTLPISTETYNDSGILYASSGTAYYGDGVADLKEAC</sequence>
<comment type="caution">
    <text evidence="1">The sequence shown here is derived from an EMBL/GenBank/DDBJ whole genome shotgun (WGS) entry which is preliminary data.</text>
</comment>
<accession>A0A0F9GQS7</accession>
<dbReference type="EMBL" id="LAZR01019330">
    <property type="protein sequence ID" value="KKL92936.1"/>
    <property type="molecule type" value="Genomic_DNA"/>
</dbReference>
<evidence type="ECO:0000313" key="1">
    <source>
        <dbReference type="EMBL" id="KKL92936.1"/>
    </source>
</evidence>
<gene>
    <name evidence="1" type="ORF">LCGC14_1879660</name>
</gene>
<organism evidence="1">
    <name type="scientific">marine sediment metagenome</name>
    <dbReference type="NCBI Taxonomy" id="412755"/>
    <lineage>
        <taxon>unclassified sequences</taxon>
        <taxon>metagenomes</taxon>
        <taxon>ecological metagenomes</taxon>
    </lineage>
</organism>
<name>A0A0F9GQS7_9ZZZZ</name>
<protein>
    <submittedName>
        <fullName evidence="1">Uncharacterized protein</fullName>
    </submittedName>
</protein>
<proteinExistence type="predicted"/>